<dbReference type="EMBL" id="JACRUP010000042">
    <property type="protein sequence ID" value="MBC5853384.1"/>
    <property type="molecule type" value="Genomic_DNA"/>
</dbReference>
<organism evidence="1 2">
    <name type="scientific">Vibrio metschnikovii</name>
    <dbReference type="NCBI Taxonomy" id="28172"/>
    <lineage>
        <taxon>Bacteria</taxon>
        <taxon>Pseudomonadati</taxon>
        <taxon>Pseudomonadota</taxon>
        <taxon>Gammaproteobacteria</taxon>
        <taxon>Vibrionales</taxon>
        <taxon>Vibrionaceae</taxon>
        <taxon>Vibrio</taxon>
    </lineage>
</organism>
<accession>A0A9X0UKU5</accession>
<gene>
    <name evidence="1" type="ORF">H8Q88_21180</name>
</gene>
<keyword evidence="2" id="KW-1185">Reference proteome</keyword>
<name>A0A9X0UKU5_VIBME</name>
<comment type="caution">
    <text evidence="1">The sequence shown here is derived from an EMBL/GenBank/DDBJ whole genome shotgun (WGS) entry which is preliminary data.</text>
</comment>
<sequence>MDKKGYHLAHDASQVVSEGYIGLLGRDEYNLAVSHVNELIKSAYILFISGQFAPSVFLSITIFEEVAKIKSGHMRSWGEQNRREVKQHKDPLFNHGKKHKIAVDPIYLIGSRIANSIGEARANEFFAKYESGEYSRYREEALYFARSKRGLHIPSNEIGLSLAAEHLLVAIEIFSDEFWGMTAEASEICDTTDALYAEVESQLKNS</sequence>
<evidence type="ECO:0000313" key="2">
    <source>
        <dbReference type="Proteomes" id="UP000615796"/>
    </source>
</evidence>
<evidence type="ECO:0000313" key="1">
    <source>
        <dbReference type="EMBL" id="MBC5853384.1"/>
    </source>
</evidence>
<dbReference type="RefSeq" id="WP_187027474.1">
    <property type="nucleotide sequence ID" value="NZ_JACRUP010000042.1"/>
</dbReference>
<protein>
    <submittedName>
        <fullName evidence="1">AbiV family abortive infection protein</fullName>
    </submittedName>
</protein>
<dbReference type="Pfam" id="PF18728">
    <property type="entry name" value="HEPN_AbiV"/>
    <property type="match status" value="1"/>
</dbReference>
<dbReference type="AlphaFoldDB" id="A0A9X0UKU5"/>
<dbReference type="NCBIfam" id="TIGR04498">
    <property type="entry name" value="AbiV_defense"/>
    <property type="match status" value="1"/>
</dbReference>
<reference evidence="1" key="1">
    <citation type="submission" date="2020-08" db="EMBL/GenBank/DDBJ databases">
        <title>Genome Sequencing and Pan-Genome Analysis of Migratory bird Vibrio Strains, Inner Mongolia.</title>
        <authorList>
            <person name="Zheng L."/>
        </authorList>
    </citation>
    <scope>NUCLEOTIDE SEQUENCE</scope>
    <source>
        <strain evidence="1">M13F</strain>
    </source>
</reference>
<proteinExistence type="predicted"/>
<dbReference type="InterPro" id="IPR030987">
    <property type="entry name" value="AbiV"/>
</dbReference>
<dbReference type="Proteomes" id="UP000615796">
    <property type="component" value="Unassembled WGS sequence"/>
</dbReference>